<dbReference type="AlphaFoldDB" id="A0A1H9WMU2"/>
<feature type="domain" description="Glycosyltransferase 2-like" evidence="3">
    <location>
        <begin position="5"/>
        <end position="159"/>
    </location>
</feature>
<dbReference type="GO" id="GO:0016757">
    <property type="term" value="F:glycosyltransferase activity"/>
    <property type="evidence" value="ECO:0007669"/>
    <property type="project" value="UniProtKB-KW"/>
</dbReference>
<dbReference type="CDD" id="cd00761">
    <property type="entry name" value="Glyco_tranf_GTA_type"/>
    <property type="match status" value="1"/>
</dbReference>
<evidence type="ECO:0000256" key="2">
    <source>
        <dbReference type="ARBA" id="ARBA00022679"/>
    </source>
</evidence>
<evidence type="ECO:0000256" key="1">
    <source>
        <dbReference type="ARBA" id="ARBA00022676"/>
    </source>
</evidence>
<name>A0A1H9WMU2_BUTFI</name>
<evidence type="ECO:0000259" key="3">
    <source>
        <dbReference type="Pfam" id="PF00535"/>
    </source>
</evidence>
<dbReference type="InterPro" id="IPR001173">
    <property type="entry name" value="Glyco_trans_2-like"/>
</dbReference>
<dbReference type="Proteomes" id="UP000182584">
    <property type="component" value="Unassembled WGS sequence"/>
</dbReference>
<proteinExistence type="predicted"/>
<keyword evidence="2 4" id="KW-0808">Transferase</keyword>
<dbReference type="SUPFAM" id="SSF53448">
    <property type="entry name" value="Nucleotide-diphospho-sugar transferases"/>
    <property type="match status" value="1"/>
</dbReference>
<gene>
    <name evidence="4" type="ORF">SAMN04487884_1325</name>
</gene>
<dbReference type="Gene3D" id="3.90.550.10">
    <property type="entry name" value="Spore Coat Polysaccharide Biosynthesis Protein SpsA, Chain A"/>
    <property type="match status" value="1"/>
</dbReference>
<dbReference type="RefSeq" id="WP_074758424.1">
    <property type="nucleotide sequence ID" value="NZ_FOGJ01000032.1"/>
</dbReference>
<protein>
    <submittedName>
        <fullName evidence="4">Glycosyl transferase family 2</fullName>
    </submittedName>
</protein>
<organism evidence="4 5">
    <name type="scientific">Butyrivibrio fibrisolvens</name>
    <dbReference type="NCBI Taxonomy" id="831"/>
    <lineage>
        <taxon>Bacteria</taxon>
        <taxon>Bacillati</taxon>
        <taxon>Bacillota</taxon>
        <taxon>Clostridia</taxon>
        <taxon>Lachnospirales</taxon>
        <taxon>Lachnospiraceae</taxon>
        <taxon>Butyrivibrio</taxon>
    </lineage>
</organism>
<evidence type="ECO:0000313" key="4">
    <source>
        <dbReference type="EMBL" id="SES35242.1"/>
    </source>
</evidence>
<dbReference type="Pfam" id="PF00535">
    <property type="entry name" value="Glycos_transf_2"/>
    <property type="match status" value="1"/>
</dbReference>
<reference evidence="4 5" key="1">
    <citation type="submission" date="2016-10" db="EMBL/GenBank/DDBJ databases">
        <authorList>
            <person name="de Groot N.N."/>
        </authorList>
    </citation>
    <scope>NUCLEOTIDE SEQUENCE [LARGE SCALE GENOMIC DNA]</scope>
    <source>
        <strain evidence="4 5">AR40</strain>
    </source>
</reference>
<accession>A0A1H9WMU2</accession>
<keyword evidence="1" id="KW-0328">Glycosyltransferase</keyword>
<evidence type="ECO:0000313" key="5">
    <source>
        <dbReference type="Proteomes" id="UP000182584"/>
    </source>
</evidence>
<sequence length="335" mass="39477">MNQVSVIVPAYNSGRTIERCIKSLIGQTYDAKEIIIVDDGSTDNTPNICQKYEQKGELKYYKAAHGGVSKVRNIGLSKATGQYVMFVDADDYVKDTFLEKMVDALESADADMCICKYLRVVYNDHYPIKDLQKSGIIDRNKYLIDTLKDPGHHYFGVIWNKIFKTDIIRKNNIRFRSDITLGEDFVFSLEYLLHAKKINVIDDKLIYYCYQDSNTLSRIKEKKITDCENEMTNRNHIYETYVNVMNKAGLYRKYEKLINRYWIVFYLRQKYDLIYNYKWSVEDKKLWMQEILDNGNVKAALRIYKKPEITAQYMYYIVTQTTKNMLKAVIKKVKS</sequence>
<dbReference type="PANTHER" id="PTHR22916">
    <property type="entry name" value="GLYCOSYLTRANSFERASE"/>
    <property type="match status" value="1"/>
</dbReference>
<dbReference type="PANTHER" id="PTHR22916:SF51">
    <property type="entry name" value="GLYCOSYLTRANSFERASE EPSH-RELATED"/>
    <property type="match status" value="1"/>
</dbReference>
<dbReference type="InterPro" id="IPR029044">
    <property type="entry name" value="Nucleotide-diphossugar_trans"/>
</dbReference>
<dbReference type="EMBL" id="FOGJ01000032">
    <property type="protein sequence ID" value="SES35242.1"/>
    <property type="molecule type" value="Genomic_DNA"/>
</dbReference>